<dbReference type="CDD" id="cd00085">
    <property type="entry name" value="HNHc"/>
    <property type="match status" value="1"/>
</dbReference>
<protein>
    <recommendedName>
        <fullName evidence="2">DUF222 domain-containing protein</fullName>
    </recommendedName>
</protein>
<accession>A0A4R8SV31</accession>
<reference evidence="3 4" key="1">
    <citation type="journal article" date="2019" name="Sci. Rep.">
        <title>Extended insight into the Mycobacterium chelonae-abscessus complex through whole genome sequencing of Mycobacterium salmoniphilum outbreak and Mycobacterium salmoniphilum-like strains.</title>
        <authorList>
            <person name="Behra P.R.K."/>
            <person name="Das S."/>
            <person name="Pettersson B.M.F."/>
            <person name="Shirreff L."/>
            <person name="DuCote T."/>
            <person name="Jacobsson K.G."/>
            <person name="Ennis D.G."/>
            <person name="Kirsebom L.A."/>
        </authorList>
    </citation>
    <scope>NUCLEOTIDE SEQUENCE [LARGE SCALE GENOMIC DNA]</scope>
    <source>
        <strain evidence="3 4">CCUG 60884</strain>
    </source>
</reference>
<dbReference type="Proteomes" id="UP000294604">
    <property type="component" value="Unassembled WGS sequence"/>
</dbReference>
<evidence type="ECO:0000313" key="4">
    <source>
        <dbReference type="Proteomes" id="UP000294604"/>
    </source>
</evidence>
<dbReference type="AlphaFoldDB" id="A0A4R8SV31"/>
<organism evidence="3 4">
    <name type="scientific">Mycobacteroides salmoniphilum</name>
    <dbReference type="NCBI Taxonomy" id="404941"/>
    <lineage>
        <taxon>Bacteria</taxon>
        <taxon>Bacillati</taxon>
        <taxon>Actinomycetota</taxon>
        <taxon>Actinomycetes</taxon>
        <taxon>Mycobacteriales</taxon>
        <taxon>Mycobacteriaceae</taxon>
        <taxon>Mycobacteroides</taxon>
    </lineage>
</organism>
<name>A0A4R8SV31_9MYCO</name>
<feature type="domain" description="DUF222" evidence="2">
    <location>
        <begin position="91"/>
        <end position="379"/>
    </location>
</feature>
<evidence type="ECO:0000256" key="1">
    <source>
        <dbReference type="SAM" id="MobiDB-lite"/>
    </source>
</evidence>
<dbReference type="InterPro" id="IPR003615">
    <property type="entry name" value="HNH_nuc"/>
</dbReference>
<sequence length="620" mass="68212">MMAMQAAEEDAARAAFIDPIERWLADEAARAEWESGKESRRRLERNELFRRIDAGEGVCPPDAGIDPAFEPDTDPDTLLAGLLDQMRERSRHENRAAAQRVLLALRVLEERMCQSLAEYGEELTGIRLARAEIGLALGLSRSATSTLITCAEQIGRRMPLVEKPFLDGELSYAHACVISSVLAAASQETVDAISAEVVELAKTLPPQRLRSAIWRQWIGHNADEAARAREQASGNRYVRVQPNPDGMAFLTAHVTLLEARTAERRIEDVASTVCRHDPRTRGQRMADAFMSVLAGGHHIPCQCGMSDCPYLGIKAPPQHLHLAQVVVDLETLLGLANNPARLGDGSVIDPELARKITENAHWQAIFIELRKMVPTVVGRSTVKRTPLPAPVIDAPPRKVAPSEPGPAVPAHPDGHGGYGDPPAGALTYRPGAALADAVRTTFSTCTFPGCSVSSARCELDHIVEFDHDAPMCGGWTIFENLHPVCHDHHDLKTRRRLRASRMTNGAIRWAARTGDCGVTQPELGRVPAGPQIVDELPLARVDGYSCPDDLTVAEGEALYFEETWWEVHYDSETGPSQREVDRTLDPEVRAELQNLADYYHDHLMIGARRRQASPRWARAA</sequence>
<dbReference type="EMBL" id="PECL01000007">
    <property type="protein sequence ID" value="TEA06172.1"/>
    <property type="molecule type" value="Genomic_DNA"/>
</dbReference>
<evidence type="ECO:0000313" key="3">
    <source>
        <dbReference type="EMBL" id="TEA06172.1"/>
    </source>
</evidence>
<feature type="region of interest" description="Disordered" evidence="1">
    <location>
        <begin position="388"/>
        <end position="423"/>
    </location>
</feature>
<gene>
    <name evidence="3" type="ORF">CCUG60884_01309</name>
</gene>
<comment type="caution">
    <text evidence="3">The sequence shown here is derived from an EMBL/GenBank/DDBJ whole genome shotgun (WGS) entry which is preliminary data.</text>
</comment>
<dbReference type="Pfam" id="PF02720">
    <property type="entry name" value="DUF222"/>
    <property type="match status" value="1"/>
</dbReference>
<dbReference type="STRING" id="404941.GCA_002013645_00023"/>
<dbReference type="InterPro" id="IPR003870">
    <property type="entry name" value="DUF222"/>
</dbReference>
<evidence type="ECO:0000259" key="2">
    <source>
        <dbReference type="Pfam" id="PF02720"/>
    </source>
</evidence>
<proteinExistence type="predicted"/>